<dbReference type="InterPro" id="IPR036872">
    <property type="entry name" value="CH_dom_sf"/>
</dbReference>
<sequence>MIWESELDESNLQELYSWIDEIPLSKPKRKIQRDFSDGAMVAEIVYYYFPDIININNYISTISFNQKRLNWQMLNKNVLDRFDLHLSEMIINDLSNAKLRTIEILLFYLKLKINEEIQLRQEHQTLLSLSTVDSINDKKSIVPKRTSRNGQLTENITSKSTYWSTYEQLRKQCLKQQEDIEILQMKIYRLERVTQLKDNRINELSRTIQDCPHIRSNTIINNKFKKT</sequence>
<dbReference type="EMBL" id="CAJOAZ010000578">
    <property type="protein sequence ID" value="CAF3677776.1"/>
    <property type="molecule type" value="Genomic_DNA"/>
</dbReference>
<evidence type="ECO:0000313" key="2">
    <source>
        <dbReference type="EMBL" id="CAF1377267.1"/>
    </source>
</evidence>
<dbReference type="GO" id="GO:0051493">
    <property type="term" value="P:regulation of cytoskeleton organization"/>
    <property type="evidence" value="ECO:0007669"/>
    <property type="project" value="TreeGrafter"/>
</dbReference>
<accession>A0A815J8K5</accession>
<dbReference type="GO" id="GO:0008017">
    <property type="term" value="F:microtubule binding"/>
    <property type="evidence" value="ECO:0007669"/>
    <property type="project" value="TreeGrafter"/>
</dbReference>
<gene>
    <name evidence="2" type="ORF">JYZ213_LOCUS36459</name>
    <name evidence="3" type="ORF">OXD698_LOCUS10699</name>
</gene>
<dbReference type="InterPro" id="IPR052111">
    <property type="entry name" value="Spermatogenesis_Ciliary_MAP"/>
</dbReference>
<dbReference type="InterPro" id="IPR001715">
    <property type="entry name" value="CH_dom"/>
</dbReference>
<evidence type="ECO:0000313" key="3">
    <source>
        <dbReference type="EMBL" id="CAF3677776.1"/>
    </source>
</evidence>
<comment type="caution">
    <text evidence="2">The sequence shown here is derived from an EMBL/GenBank/DDBJ whole genome shotgun (WGS) entry which is preliminary data.</text>
</comment>
<dbReference type="Proteomes" id="UP000663844">
    <property type="component" value="Unassembled WGS sequence"/>
</dbReference>
<dbReference type="EMBL" id="CAJNOG010000886">
    <property type="protein sequence ID" value="CAF1377267.1"/>
    <property type="molecule type" value="Genomic_DNA"/>
</dbReference>
<name>A0A815J8K5_9BILA</name>
<dbReference type="Pfam" id="PF06294">
    <property type="entry name" value="CH_2"/>
    <property type="match status" value="1"/>
</dbReference>
<protein>
    <recommendedName>
        <fullName evidence="1">Calponin-homology (CH) domain-containing protein</fullName>
    </recommendedName>
</protein>
<dbReference type="SUPFAM" id="SSF47576">
    <property type="entry name" value="Calponin-homology domain, CH-domain"/>
    <property type="match status" value="1"/>
</dbReference>
<dbReference type="Proteomes" id="UP000663845">
    <property type="component" value="Unassembled WGS sequence"/>
</dbReference>
<evidence type="ECO:0000259" key="1">
    <source>
        <dbReference type="PROSITE" id="PS50021"/>
    </source>
</evidence>
<dbReference type="PANTHER" id="PTHR12509:SF9">
    <property type="entry name" value="SPERM FLAGELLAR PROTEIN 1 ISOFORM X1"/>
    <property type="match status" value="1"/>
</dbReference>
<dbReference type="FunFam" id="1.10.418.10:FF:000059">
    <property type="entry name" value="RIKEN cDNA 6430531B16 gene"/>
    <property type="match status" value="1"/>
</dbReference>
<dbReference type="PANTHER" id="PTHR12509">
    <property type="entry name" value="SPERMATOGENESIS-ASSOCIATED 4-RELATED"/>
    <property type="match status" value="1"/>
</dbReference>
<feature type="domain" description="Calponin-homology (CH)" evidence="1">
    <location>
        <begin position="9"/>
        <end position="114"/>
    </location>
</feature>
<dbReference type="InterPro" id="IPR010441">
    <property type="entry name" value="CH_2"/>
</dbReference>
<dbReference type="AlphaFoldDB" id="A0A815J8K5"/>
<dbReference type="Gene3D" id="1.10.418.10">
    <property type="entry name" value="Calponin-like domain"/>
    <property type="match status" value="1"/>
</dbReference>
<proteinExistence type="predicted"/>
<reference evidence="2" key="1">
    <citation type="submission" date="2021-02" db="EMBL/GenBank/DDBJ databases">
        <authorList>
            <person name="Nowell W R."/>
        </authorList>
    </citation>
    <scope>NUCLEOTIDE SEQUENCE</scope>
</reference>
<organism evidence="2 4">
    <name type="scientific">Adineta steineri</name>
    <dbReference type="NCBI Taxonomy" id="433720"/>
    <lineage>
        <taxon>Eukaryota</taxon>
        <taxon>Metazoa</taxon>
        <taxon>Spiralia</taxon>
        <taxon>Gnathifera</taxon>
        <taxon>Rotifera</taxon>
        <taxon>Eurotatoria</taxon>
        <taxon>Bdelloidea</taxon>
        <taxon>Adinetida</taxon>
        <taxon>Adinetidae</taxon>
        <taxon>Adineta</taxon>
    </lineage>
</organism>
<evidence type="ECO:0000313" key="4">
    <source>
        <dbReference type="Proteomes" id="UP000663845"/>
    </source>
</evidence>
<dbReference type="GO" id="GO:0005930">
    <property type="term" value="C:axoneme"/>
    <property type="evidence" value="ECO:0007669"/>
    <property type="project" value="TreeGrafter"/>
</dbReference>
<dbReference type="PROSITE" id="PS50021">
    <property type="entry name" value="CH"/>
    <property type="match status" value="1"/>
</dbReference>